<dbReference type="SUPFAM" id="SSF51735">
    <property type="entry name" value="NAD(P)-binding Rossmann-fold domains"/>
    <property type="match status" value="1"/>
</dbReference>
<dbReference type="Pfam" id="PF13602">
    <property type="entry name" value="ADH_zinc_N_2"/>
    <property type="match status" value="1"/>
</dbReference>
<evidence type="ECO:0000259" key="2">
    <source>
        <dbReference type="SMART" id="SM00829"/>
    </source>
</evidence>
<dbReference type="PANTHER" id="PTHR44154:SF1">
    <property type="entry name" value="QUINONE OXIDOREDUCTASE"/>
    <property type="match status" value="1"/>
</dbReference>
<dbReference type="AlphaFoldDB" id="A0A1I9S3P9"/>
<evidence type="ECO:0000313" key="3">
    <source>
        <dbReference type="EMBL" id="AOZ61191.1"/>
    </source>
</evidence>
<dbReference type="Gene3D" id="3.90.180.10">
    <property type="entry name" value="Medium-chain alcohol dehydrogenases, catalytic domain"/>
    <property type="match status" value="1"/>
</dbReference>
<reference evidence="3" key="1">
    <citation type="journal article" date="2016" name="Nat. Commun.">
        <title>Non-enzymatic pyridine ring formation in the biosynthesis of the rubrolone tropolone alkaloids.</title>
        <authorList>
            <person name="Yan Y."/>
            <person name="Yang J."/>
            <person name="Yu Z."/>
            <person name="Yu M."/>
            <person name="Ma Y.T."/>
            <person name="Wang L."/>
            <person name="Su C."/>
            <person name="Luo J."/>
            <person name="Horsman G.P."/>
            <person name="Huang S.X."/>
        </authorList>
    </citation>
    <scope>NUCLEOTIDE SEQUENCE</scope>
    <source>
        <strain evidence="3">KIB-H033</strain>
    </source>
</reference>
<dbReference type="PANTHER" id="PTHR44154">
    <property type="entry name" value="QUINONE OXIDOREDUCTASE"/>
    <property type="match status" value="1"/>
</dbReference>
<dbReference type="InterPro" id="IPR020843">
    <property type="entry name" value="ER"/>
</dbReference>
<dbReference type="InterPro" id="IPR036291">
    <property type="entry name" value="NAD(P)-bd_dom_sf"/>
</dbReference>
<proteinExistence type="predicted"/>
<evidence type="ECO:0000256" key="1">
    <source>
        <dbReference type="ARBA" id="ARBA00022857"/>
    </source>
</evidence>
<feature type="domain" description="Enoyl reductase (ER)" evidence="2">
    <location>
        <begin position="14"/>
        <end position="305"/>
    </location>
</feature>
<dbReference type="Pfam" id="PF08240">
    <property type="entry name" value="ADH_N"/>
    <property type="match status" value="1"/>
</dbReference>
<dbReference type="SUPFAM" id="SSF50129">
    <property type="entry name" value="GroES-like"/>
    <property type="match status" value="1"/>
</dbReference>
<dbReference type="SMART" id="SM00829">
    <property type="entry name" value="PKS_ER"/>
    <property type="match status" value="1"/>
</dbReference>
<dbReference type="CDD" id="cd05289">
    <property type="entry name" value="MDR_like_2"/>
    <property type="match status" value="1"/>
</dbReference>
<keyword evidence="1" id="KW-0521">NADP</keyword>
<dbReference type="GO" id="GO:0016491">
    <property type="term" value="F:oxidoreductase activity"/>
    <property type="evidence" value="ECO:0007669"/>
    <property type="project" value="InterPro"/>
</dbReference>
<dbReference type="InterPro" id="IPR011032">
    <property type="entry name" value="GroES-like_sf"/>
</dbReference>
<dbReference type="InterPro" id="IPR051603">
    <property type="entry name" value="Zinc-ADH_QOR/CCCR"/>
</dbReference>
<dbReference type="Gene3D" id="3.40.50.720">
    <property type="entry name" value="NAD(P)-binding Rossmann-like Domain"/>
    <property type="match status" value="1"/>
</dbReference>
<name>A0A1I9S3P9_9ACTN</name>
<dbReference type="EMBL" id="KX218108">
    <property type="protein sequence ID" value="AOZ61191.1"/>
    <property type="molecule type" value="Genomic_DNA"/>
</dbReference>
<protein>
    <submittedName>
        <fullName evidence="3">Zinc-containing alcohol dehydrogenase</fullName>
    </submittedName>
</protein>
<dbReference type="InterPro" id="IPR013154">
    <property type="entry name" value="ADH-like_N"/>
</dbReference>
<organism evidence="3">
    <name type="scientific">Streptomyces sp. KIB-H033</name>
    <dbReference type="NCBI Taxonomy" id="1912612"/>
    <lineage>
        <taxon>Bacteria</taxon>
        <taxon>Bacillati</taxon>
        <taxon>Actinomycetota</taxon>
        <taxon>Actinomycetes</taxon>
        <taxon>Kitasatosporales</taxon>
        <taxon>Streptomycetaceae</taxon>
        <taxon>Streptomyces</taxon>
    </lineage>
</organism>
<sequence>MQGNYRAVTFSEYGGPEVLQVVERPLPAPKAGEVRVAVRAAGVNPLDWKVRSGAAASFLPVEFPVVPGGDVAGVVDAVGPGVTEFAVGDEVLGSIGFGGYAEAVVVGAGMLTKKPAPVPWETAAALPVAANTALYALDELKLREGETIVIDGAAGGVGTVAVQLAALRGARVVGTAREANHAYLRSLGAVAVEYGAGLADRIRSVAPQGVDAVLDASGRGSLPALIEVAGGADRVVTIADFSAAGLGVRMISADAEGAARRIGAAAALAAQGRLTVPIAATYCLEEAAQAHRVSEQGHVRGKLVILPHGKAN</sequence>
<accession>A0A1I9S3P9</accession>